<evidence type="ECO:0000256" key="7">
    <source>
        <dbReference type="ARBA" id="ARBA00022793"/>
    </source>
</evidence>
<sequence length="315" mass="34565">MNDTFLKACRGEKVQYTPVWLMRQAGRYLPEYQKILSKLDFLTACRTPEIAAEITMQPVDIIGVDAAIFYSDITTTVVPMGMDLHYQEGKGPSYSNPVRTVADVDRLMVPEDSSEGLGFVYEAQKICARELANKVPLIGFAGAPFTVSAYMIEGAGSTSFAITRRMAFADTPTFKNLMDKVARHTANYLKAQAAAGANALMLFDSHAGLLGPRDYRELNLPFVKQIIADIKSTGVPILYFGLGAHASLEAISKCGADVIGIDYGLRLDEAVERLGANVSVQGNIEPYVFFRSRQEIQDRVVETLAFGKNARGHVF</sequence>
<dbReference type="EC" id="4.1.1.37" evidence="5"/>
<dbReference type="AlphaFoldDB" id="A0A382ABX2"/>
<dbReference type="EMBL" id="UINC01024709">
    <property type="protein sequence ID" value="SVA98899.1"/>
    <property type="molecule type" value="Genomic_DNA"/>
</dbReference>
<gene>
    <name evidence="12" type="ORF">METZ01_LOCUS151753</name>
</gene>
<organism evidence="12">
    <name type="scientific">marine metagenome</name>
    <dbReference type="NCBI Taxonomy" id="408172"/>
    <lineage>
        <taxon>unclassified sequences</taxon>
        <taxon>metagenomes</taxon>
        <taxon>ecological metagenomes</taxon>
    </lineage>
</organism>
<dbReference type="PROSITE" id="PS00906">
    <property type="entry name" value="UROD_1"/>
    <property type="match status" value="1"/>
</dbReference>
<proteinExistence type="inferred from homology"/>
<keyword evidence="6" id="KW-0963">Cytoplasm</keyword>
<evidence type="ECO:0000256" key="1">
    <source>
        <dbReference type="ARBA" id="ARBA00004514"/>
    </source>
</evidence>
<evidence type="ECO:0000256" key="6">
    <source>
        <dbReference type="ARBA" id="ARBA00022490"/>
    </source>
</evidence>
<comment type="subcellular location">
    <subcellularLocation>
        <location evidence="1">Cytoplasm</location>
        <location evidence="1">Cytosol</location>
    </subcellularLocation>
</comment>
<evidence type="ECO:0000259" key="11">
    <source>
        <dbReference type="PROSITE" id="PS00907"/>
    </source>
</evidence>
<dbReference type="InterPro" id="IPR006361">
    <property type="entry name" value="Uroporphyrinogen_deCO2ase_HemE"/>
</dbReference>
<comment type="similarity">
    <text evidence="3">Belongs to the uroporphyrinogen decarboxylase family.</text>
</comment>
<comment type="pathway">
    <text evidence="2">Porphyrin-containing compound metabolism; protoporphyrin-IX biosynthesis; coproporphyrinogen-III from 5-aminolevulinate: step 4/4.</text>
</comment>
<dbReference type="SUPFAM" id="SSF51726">
    <property type="entry name" value="UROD/MetE-like"/>
    <property type="match status" value="1"/>
</dbReference>
<name>A0A382ABX2_9ZZZZ</name>
<dbReference type="FunFam" id="3.20.20.210:FF:000008">
    <property type="entry name" value="Uroporphyrinogen decarboxylase"/>
    <property type="match status" value="1"/>
</dbReference>
<protein>
    <recommendedName>
        <fullName evidence="5">uroporphyrinogen decarboxylase</fullName>
        <ecNumber evidence="5">4.1.1.37</ecNumber>
    </recommendedName>
</protein>
<dbReference type="PANTHER" id="PTHR21091">
    <property type="entry name" value="METHYLTETRAHYDROFOLATE:HOMOCYSTEINE METHYLTRANSFERASE RELATED"/>
    <property type="match status" value="1"/>
</dbReference>
<dbReference type="InterPro" id="IPR038071">
    <property type="entry name" value="UROD/MetE-like_sf"/>
</dbReference>
<dbReference type="GO" id="GO:0006782">
    <property type="term" value="P:protoporphyrinogen IX biosynthetic process"/>
    <property type="evidence" value="ECO:0007669"/>
    <property type="project" value="UniProtKB-UniPathway"/>
</dbReference>
<evidence type="ECO:0000256" key="9">
    <source>
        <dbReference type="ARBA" id="ARBA00023244"/>
    </source>
</evidence>
<dbReference type="GO" id="GO:0005829">
    <property type="term" value="C:cytosol"/>
    <property type="evidence" value="ECO:0007669"/>
    <property type="project" value="UniProtKB-SubCell"/>
</dbReference>
<keyword evidence="7" id="KW-0210">Decarboxylase</keyword>
<dbReference type="UniPathway" id="UPA00251">
    <property type="reaction ID" value="UER00321"/>
</dbReference>
<dbReference type="GO" id="GO:0004853">
    <property type="term" value="F:uroporphyrinogen decarboxylase activity"/>
    <property type="evidence" value="ECO:0007669"/>
    <property type="project" value="UniProtKB-EC"/>
</dbReference>
<evidence type="ECO:0000256" key="3">
    <source>
        <dbReference type="ARBA" id="ARBA00009935"/>
    </source>
</evidence>
<dbReference type="PANTHER" id="PTHR21091:SF169">
    <property type="entry name" value="UROPORPHYRINOGEN DECARBOXYLASE"/>
    <property type="match status" value="1"/>
</dbReference>
<comment type="subunit">
    <text evidence="4">Homodimer.</text>
</comment>
<feature type="non-terminal residue" evidence="12">
    <location>
        <position position="315"/>
    </location>
</feature>
<accession>A0A382ABX2</accession>
<reference evidence="12" key="1">
    <citation type="submission" date="2018-05" db="EMBL/GenBank/DDBJ databases">
        <authorList>
            <person name="Lanie J.A."/>
            <person name="Ng W.-L."/>
            <person name="Kazmierczak K.M."/>
            <person name="Andrzejewski T.M."/>
            <person name="Davidsen T.M."/>
            <person name="Wayne K.J."/>
            <person name="Tettelin H."/>
            <person name="Glass J.I."/>
            <person name="Rusch D."/>
            <person name="Podicherti R."/>
            <person name="Tsui H.-C.T."/>
            <person name="Winkler M.E."/>
        </authorList>
    </citation>
    <scope>NUCLEOTIDE SEQUENCE</scope>
</reference>
<evidence type="ECO:0000256" key="4">
    <source>
        <dbReference type="ARBA" id="ARBA00011738"/>
    </source>
</evidence>
<dbReference type="InterPro" id="IPR000257">
    <property type="entry name" value="Uroporphyrinogen_deCOase"/>
</dbReference>
<dbReference type="CDD" id="cd00717">
    <property type="entry name" value="URO-D"/>
    <property type="match status" value="1"/>
</dbReference>
<dbReference type="Pfam" id="PF01208">
    <property type="entry name" value="URO-D"/>
    <property type="match status" value="1"/>
</dbReference>
<evidence type="ECO:0000259" key="10">
    <source>
        <dbReference type="PROSITE" id="PS00906"/>
    </source>
</evidence>
<keyword evidence="9" id="KW-0627">Porphyrin biosynthesis</keyword>
<dbReference type="PROSITE" id="PS00907">
    <property type="entry name" value="UROD_2"/>
    <property type="match status" value="1"/>
</dbReference>
<feature type="domain" description="Uroporphyrinogen decarboxylase (URO-D)" evidence="10">
    <location>
        <begin position="18"/>
        <end position="27"/>
    </location>
</feature>
<evidence type="ECO:0000313" key="12">
    <source>
        <dbReference type="EMBL" id="SVA98899.1"/>
    </source>
</evidence>
<evidence type="ECO:0000256" key="8">
    <source>
        <dbReference type="ARBA" id="ARBA00023239"/>
    </source>
</evidence>
<evidence type="ECO:0000256" key="5">
    <source>
        <dbReference type="ARBA" id="ARBA00012288"/>
    </source>
</evidence>
<dbReference type="Gene3D" id="3.20.20.210">
    <property type="match status" value="1"/>
</dbReference>
<evidence type="ECO:0000256" key="2">
    <source>
        <dbReference type="ARBA" id="ARBA00004804"/>
    </source>
</evidence>
<dbReference type="NCBIfam" id="TIGR01464">
    <property type="entry name" value="hemE"/>
    <property type="match status" value="1"/>
</dbReference>
<keyword evidence="8" id="KW-0456">Lyase</keyword>
<feature type="domain" description="Uroporphyrinogen decarboxylase (URO-D)" evidence="11">
    <location>
        <begin position="138"/>
        <end position="154"/>
    </location>
</feature>